<evidence type="ECO:0000313" key="1">
    <source>
        <dbReference type="EMBL" id="KAL3529452.1"/>
    </source>
</evidence>
<reference evidence="1 2" key="1">
    <citation type="submission" date="2024-11" db="EMBL/GenBank/DDBJ databases">
        <title>A near-complete genome assembly of Cinchona calisaya.</title>
        <authorList>
            <person name="Lian D.C."/>
            <person name="Zhao X.W."/>
            <person name="Wei L."/>
        </authorList>
    </citation>
    <scope>NUCLEOTIDE SEQUENCE [LARGE SCALE GENOMIC DNA]</scope>
    <source>
        <tissue evidence="1">Nenye</tissue>
    </source>
</reference>
<sequence length="211" mass="23504">MATQARNGIYTVGSPNDTNCAYVLVQAVVEVIITGHEQAAQIAVVETNGIPTVGAPAADCADVLGQQKQAMEAKKSLAVKTAPMQPEVETERHDNHMYKMPMELRDDHHVNFHTKKKRVILDDEVVDSLSDLDEVMRIPYPWHRLSENLKSFLHSINAKTQEPLEVITASPELSGIQKPRDKKKTYSVTRTILTRHATRAFKGPSGLFVHD</sequence>
<dbReference type="Proteomes" id="UP001630127">
    <property type="component" value="Unassembled WGS sequence"/>
</dbReference>
<protein>
    <submittedName>
        <fullName evidence="1">Uncharacterized protein</fullName>
    </submittedName>
</protein>
<organism evidence="1 2">
    <name type="scientific">Cinchona calisaya</name>
    <dbReference type="NCBI Taxonomy" id="153742"/>
    <lineage>
        <taxon>Eukaryota</taxon>
        <taxon>Viridiplantae</taxon>
        <taxon>Streptophyta</taxon>
        <taxon>Embryophyta</taxon>
        <taxon>Tracheophyta</taxon>
        <taxon>Spermatophyta</taxon>
        <taxon>Magnoliopsida</taxon>
        <taxon>eudicotyledons</taxon>
        <taxon>Gunneridae</taxon>
        <taxon>Pentapetalae</taxon>
        <taxon>asterids</taxon>
        <taxon>lamiids</taxon>
        <taxon>Gentianales</taxon>
        <taxon>Rubiaceae</taxon>
        <taxon>Cinchonoideae</taxon>
        <taxon>Cinchoneae</taxon>
        <taxon>Cinchona</taxon>
    </lineage>
</organism>
<comment type="caution">
    <text evidence="1">The sequence shown here is derived from an EMBL/GenBank/DDBJ whole genome shotgun (WGS) entry which is preliminary data.</text>
</comment>
<keyword evidence="2" id="KW-1185">Reference proteome</keyword>
<dbReference type="AlphaFoldDB" id="A0ABD3ACK2"/>
<name>A0ABD3ACK2_9GENT</name>
<accession>A0ABD3ACK2</accession>
<evidence type="ECO:0000313" key="2">
    <source>
        <dbReference type="Proteomes" id="UP001630127"/>
    </source>
</evidence>
<gene>
    <name evidence="1" type="ORF">ACH5RR_008774</name>
</gene>
<proteinExistence type="predicted"/>
<dbReference type="EMBL" id="JBJUIK010000004">
    <property type="protein sequence ID" value="KAL3529452.1"/>
    <property type="molecule type" value="Genomic_DNA"/>
</dbReference>